<feature type="transmembrane region" description="Helical" evidence="1">
    <location>
        <begin position="148"/>
        <end position="171"/>
    </location>
</feature>
<protein>
    <recommendedName>
        <fullName evidence="4">Major facilitator superfamily (MFS) profile domain-containing protein</fullName>
    </recommendedName>
</protein>
<feature type="transmembrane region" description="Helical" evidence="1">
    <location>
        <begin position="48"/>
        <end position="67"/>
    </location>
</feature>
<dbReference type="Proteomes" id="UP000187209">
    <property type="component" value="Unassembled WGS sequence"/>
</dbReference>
<keyword evidence="1" id="KW-1133">Transmembrane helix</keyword>
<keyword evidence="1" id="KW-0472">Membrane</keyword>
<feature type="transmembrane region" description="Helical" evidence="1">
    <location>
        <begin position="177"/>
        <end position="198"/>
    </location>
</feature>
<sequence length="482" mass="54075">MSYVTSEKDYKKIIWVLGLNNFLRGICQSVIIPGLLWTILKLKVDDSWFLLGVALFESCQILGKLIIYVNHSLAFSKSAYIKFLLTGLLASSLYILCFYEVGLMIFQLSLALQGFWIGSLDRIEGILVNESNYATGEQDLEYMKMAKCVGLIFGPILGYFGHLLTDISILGYEVYNLSIPGFIQFVCCFIMILIYCIVRFEIFTPSSLLPPSGHHHFNRTESLALGNASLQLSKVIDKAHLQIFTAFLIFIAFSFSKAIREVALPVLTINQSNIFDKCKCGTTFELDGVYLGFAGVALFETLGMFATYRMKNSIENKYQIFLPLILGFTGQVLMISYSRISLEMLAAGFALQGFSMSMGMVIAGNMLHEIIGNDPPAHFTAVGMSLELLGSLLGPFWTIQAYMVKCSLCFSLISFFVAVAILLMLVSICMPVESSDNEIFNTDEMPKRSQTKRKPQLMHRTTTDIRKYPINESEMVNLKKVF</sequence>
<evidence type="ECO:0000256" key="1">
    <source>
        <dbReference type="SAM" id="Phobius"/>
    </source>
</evidence>
<feature type="transmembrane region" description="Helical" evidence="1">
    <location>
        <begin position="344"/>
        <end position="367"/>
    </location>
</feature>
<dbReference type="EMBL" id="MPUH01000001">
    <property type="protein sequence ID" value="OMJ96285.1"/>
    <property type="molecule type" value="Genomic_DNA"/>
</dbReference>
<keyword evidence="3" id="KW-1185">Reference proteome</keyword>
<reference evidence="2 3" key="1">
    <citation type="submission" date="2016-11" db="EMBL/GenBank/DDBJ databases">
        <title>The macronuclear genome of Stentor coeruleus: a giant cell with tiny introns.</title>
        <authorList>
            <person name="Slabodnick M."/>
            <person name="Ruby J.G."/>
            <person name="Reiff S.B."/>
            <person name="Swart E.C."/>
            <person name="Gosai S."/>
            <person name="Prabakaran S."/>
            <person name="Witkowska E."/>
            <person name="Larue G.E."/>
            <person name="Fisher S."/>
            <person name="Freeman R.M."/>
            <person name="Gunawardena J."/>
            <person name="Chu W."/>
            <person name="Stover N.A."/>
            <person name="Gregory B.D."/>
            <person name="Nowacki M."/>
            <person name="Derisi J."/>
            <person name="Roy S.W."/>
            <person name="Marshall W.F."/>
            <person name="Sood P."/>
        </authorList>
    </citation>
    <scope>NUCLEOTIDE SEQUENCE [LARGE SCALE GENOMIC DNA]</scope>
    <source>
        <strain evidence="2">WM001</strain>
    </source>
</reference>
<feature type="transmembrane region" description="Helical" evidence="1">
    <location>
        <begin position="402"/>
        <end position="426"/>
    </location>
</feature>
<organism evidence="2 3">
    <name type="scientific">Stentor coeruleus</name>
    <dbReference type="NCBI Taxonomy" id="5963"/>
    <lineage>
        <taxon>Eukaryota</taxon>
        <taxon>Sar</taxon>
        <taxon>Alveolata</taxon>
        <taxon>Ciliophora</taxon>
        <taxon>Postciliodesmatophora</taxon>
        <taxon>Heterotrichea</taxon>
        <taxon>Heterotrichida</taxon>
        <taxon>Stentoridae</taxon>
        <taxon>Stentor</taxon>
    </lineage>
</organism>
<evidence type="ECO:0008006" key="4">
    <source>
        <dbReference type="Google" id="ProtNLM"/>
    </source>
</evidence>
<evidence type="ECO:0000313" key="3">
    <source>
        <dbReference type="Proteomes" id="UP000187209"/>
    </source>
</evidence>
<evidence type="ECO:0000313" key="2">
    <source>
        <dbReference type="EMBL" id="OMJ96285.1"/>
    </source>
</evidence>
<keyword evidence="1" id="KW-0812">Transmembrane</keyword>
<feature type="transmembrane region" description="Helical" evidence="1">
    <location>
        <begin position="13"/>
        <end position="36"/>
    </location>
</feature>
<feature type="transmembrane region" description="Helical" evidence="1">
    <location>
        <begin position="320"/>
        <end position="338"/>
    </location>
</feature>
<comment type="caution">
    <text evidence="2">The sequence shown here is derived from an EMBL/GenBank/DDBJ whole genome shotgun (WGS) entry which is preliminary data.</text>
</comment>
<proteinExistence type="predicted"/>
<feature type="transmembrane region" description="Helical" evidence="1">
    <location>
        <begin position="239"/>
        <end position="259"/>
    </location>
</feature>
<feature type="transmembrane region" description="Helical" evidence="1">
    <location>
        <begin position="289"/>
        <end position="308"/>
    </location>
</feature>
<accession>A0A1R2D4T3</accession>
<dbReference type="OrthoDB" id="10589902at2759"/>
<feature type="transmembrane region" description="Helical" evidence="1">
    <location>
        <begin position="379"/>
        <end position="396"/>
    </location>
</feature>
<dbReference type="SUPFAM" id="SSF103473">
    <property type="entry name" value="MFS general substrate transporter"/>
    <property type="match status" value="1"/>
</dbReference>
<name>A0A1R2D4T3_9CILI</name>
<gene>
    <name evidence="2" type="ORF">SteCoe_9</name>
</gene>
<feature type="transmembrane region" description="Helical" evidence="1">
    <location>
        <begin position="79"/>
        <end position="99"/>
    </location>
</feature>
<dbReference type="InterPro" id="IPR036259">
    <property type="entry name" value="MFS_trans_sf"/>
</dbReference>
<dbReference type="AlphaFoldDB" id="A0A1R2D4T3"/>